<evidence type="ECO:0000313" key="6">
    <source>
        <dbReference type="EMBL" id="KXZ17709.1"/>
    </source>
</evidence>
<dbReference type="InterPro" id="IPR011042">
    <property type="entry name" value="6-blade_b-propeller_TolB-like"/>
</dbReference>
<dbReference type="SUPFAM" id="SSF53474">
    <property type="entry name" value="alpha/beta-Hydrolases"/>
    <property type="match status" value="1"/>
</dbReference>
<dbReference type="STRING" id="1793963.AXI58_18385"/>
<gene>
    <name evidence="6" type="ORF">AXI58_18385</name>
</gene>
<protein>
    <submittedName>
        <fullName evidence="6">Peptidase</fullName>
    </submittedName>
</protein>
<evidence type="ECO:0000256" key="2">
    <source>
        <dbReference type="ARBA" id="ARBA00022670"/>
    </source>
</evidence>
<keyword evidence="3" id="KW-0378">Hydrolase</keyword>
<dbReference type="RefSeq" id="WP_061522213.1">
    <property type="nucleotide sequence ID" value="NZ_JARLZY010000011.1"/>
</dbReference>
<keyword evidence="7" id="KW-1185">Reference proteome</keyword>
<sequence length="658" mass="74041">MKKLITEEDIAALVSVTDPQYAPDGKRAAYVQTKVNQEQDSYSSAIMMYDADTGTSSRWTYGEKKNTSPRWSPDGRRLAFVSDRDGGVPQLFIMNAGGGEAEKAADIPWGVSDPIWSPDGKSVLLSVSLTSSERADDQEKKKRNEFEPVDIQTLTYKRDGKGLLKGSWTQLVLVNLETGNLQQLTDHEADHYDAAFSPNGEWLVFTANLTDQGDASKPSDVYLMELKSGRLKQITPYSGSFGSCAFSPDGSYIAMLGHENEYRNATLEKAWLYDMKNERLSCLTDMLDVHLSDALIADSLIGGVTPRPVWTNDGQGFYVLGTEQGSTGIYYISIDGLAYPIRLEDEYVNGFTFHPDQKSYIAVIAKPSWPSELYCIPLGEGEEKQLTAANDRFVGEHIISVPENLQYETKDGLTVNGWFLKPARFEENKTYPLILYIHGGPHMMYGHTYFHEFQVLAAQGYAVVYVNPRGSHGYGQDFVNRVRGDYGGGDYRDVIQAVDEAVQAYPFIDRERLGVTGGSYGGFMTNWIVGQTDRFKAAVTQRSISNWFSFHGVSDIGYFFTDWQLGHDLFEETDKLWERSPVKYASQVTTPLLILHGERDDRCPIEQAEQLFTALKKLNKTTAFVRFPGAAHELSRSGHPKQRMKRLNYIYSWFDQYL</sequence>
<dbReference type="PANTHER" id="PTHR42776">
    <property type="entry name" value="SERINE PEPTIDASE S9 FAMILY MEMBER"/>
    <property type="match status" value="1"/>
</dbReference>
<comment type="caution">
    <text evidence="6">The sequence shown here is derived from an EMBL/GenBank/DDBJ whole genome shotgun (WGS) entry which is preliminary data.</text>
</comment>
<dbReference type="GO" id="GO:0004252">
    <property type="term" value="F:serine-type endopeptidase activity"/>
    <property type="evidence" value="ECO:0007669"/>
    <property type="project" value="TreeGrafter"/>
</dbReference>
<dbReference type="Gene3D" id="2.120.10.30">
    <property type="entry name" value="TolB, C-terminal domain"/>
    <property type="match status" value="2"/>
</dbReference>
<evidence type="ECO:0000259" key="5">
    <source>
        <dbReference type="Pfam" id="PF00326"/>
    </source>
</evidence>
<dbReference type="AlphaFoldDB" id="A0A150F6A3"/>
<dbReference type="InterPro" id="IPR029058">
    <property type="entry name" value="AB_hydrolase_fold"/>
</dbReference>
<dbReference type="GO" id="GO:0006508">
    <property type="term" value="P:proteolysis"/>
    <property type="evidence" value="ECO:0007669"/>
    <property type="project" value="UniProtKB-KW"/>
</dbReference>
<dbReference type="Gene3D" id="3.40.50.1820">
    <property type="entry name" value="alpha/beta hydrolase"/>
    <property type="match status" value="1"/>
</dbReference>
<name>A0A150F6A3_9BACI</name>
<dbReference type="FunFam" id="3.40.50.1820:FF:000028">
    <property type="entry name" value="S9 family peptidase"/>
    <property type="match status" value="1"/>
</dbReference>
<dbReference type="InterPro" id="IPR001375">
    <property type="entry name" value="Peptidase_S9_cat"/>
</dbReference>
<evidence type="ECO:0000256" key="4">
    <source>
        <dbReference type="ARBA" id="ARBA00022825"/>
    </source>
</evidence>
<evidence type="ECO:0000256" key="1">
    <source>
        <dbReference type="ARBA" id="ARBA00010040"/>
    </source>
</evidence>
<dbReference type="Pfam" id="PF07676">
    <property type="entry name" value="PD40"/>
    <property type="match status" value="3"/>
</dbReference>
<dbReference type="OrthoDB" id="108903at2"/>
<accession>A0A150F6A3</accession>
<keyword evidence="4" id="KW-0720">Serine protease</keyword>
<reference evidence="7" key="1">
    <citation type="submission" date="2016-02" db="EMBL/GenBank/DDBJ databases">
        <authorList>
            <person name="Dunlap C."/>
        </authorList>
    </citation>
    <scope>NUCLEOTIDE SEQUENCE [LARGE SCALE GENOMIC DNA]</scope>
    <source>
        <strain evidence="7">NRRL B-41092</strain>
    </source>
</reference>
<comment type="similarity">
    <text evidence="1">Belongs to the peptidase S9C family.</text>
</comment>
<organism evidence="6 7">
    <name type="scientific">Bacillus nakamurai</name>
    <dbReference type="NCBI Taxonomy" id="1793963"/>
    <lineage>
        <taxon>Bacteria</taxon>
        <taxon>Bacillati</taxon>
        <taxon>Bacillota</taxon>
        <taxon>Bacilli</taxon>
        <taxon>Bacillales</taxon>
        <taxon>Bacillaceae</taxon>
        <taxon>Bacillus</taxon>
    </lineage>
</organism>
<dbReference type="Pfam" id="PF00326">
    <property type="entry name" value="Peptidase_S9"/>
    <property type="match status" value="1"/>
</dbReference>
<dbReference type="InterPro" id="IPR011659">
    <property type="entry name" value="WD40"/>
</dbReference>
<dbReference type="Proteomes" id="UP000075430">
    <property type="component" value="Unassembled WGS sequence"/>
</dbReference>
<proteinExistence type="inferred from homology"/>
<dbReference type="PANTHER" id="PTHR42776:SF27">
    <property type="entry name" value="DIPEPTIDYL PEPTIDASE FAMILY MEMBER 6"/>
    <property type="match status" value="1"/>
</dbReference>
<evidence type="ECO:0000256" key="3">
    <source>
        <dbReference type="ARBA" id="ARBA00022801"/>
    </source>
</evidence>
<keyword evidence="2" id="KW-0645">Protease</keyword>
<feature type="domain" description="Peptidase S9 prolyl oligopeptidase catalytic" evidence="5">
    <location>
        <begin position="449"/>
        <end position="658"/>
    </location>
</feature>
<dbReference type="SUPFAM" id="SSF82171">
    <property type="entry name" value="DPP6 N-terminal domain-like"/>
    <property type="match status" value="1"/>
</dbReference>
<evidence type="ECO:0000313" key="7">
    <source>
        <dbReference type="Proteomes" id="UP000075430"/>
    </source>
</evidence>
<dbReference type="EMBL" id="LSBA01000019">
    <property type="protein sequence ID" value="KXZ17709.1"/>
    <property type="molecule type" value="Genomic_DNA"/>
</dbReference>